<feature type="compositionally biased region" description="Acidic residues" evidence="1">
    <location>
        <begin position="699"/>
        <end position="717"/>
    </location>
</feature>
<dbReference type="Pfam" id="PF07713">
    <property type="entry name" value="DUF1604"/>
    <property type="match status" value="1"/>
</dbReference>
<dbReference type="PANTHER" id="PTHR13384:SF19">
    <property type="entry name" value="G PATCH DOMAIN-CONTAINING PROTEIN 1"/>
    <property type="match status" value="1"/>
</dbReference>
<evidence type="ECO:0000313" key="3">
    <source>
        <dbReference type="EMBL" id="GLB41621.1"/>
    </source>
</evidence>
<proteinExistence type="predicted"/>
<evidence type="ECO:0000256" key="1">
    <source>
        <dbReference type="SAM" id="MobiDB-lite"/>
    </source>
</evidence>
<feature type="compositionally biased region" description="Basic and acidic residues" evidence="1">
    <location>
        <begin position="571"/>
        <end position="583"/>
    </location>
</feature>
<evidence type="ECO:0000313" key="4">
    <source>
        <dbReference type="Proteomes" id="UP001063166"/>
    </source>
</evidence>
<dbReference type="InterPro" id="IPR011666">
    <property type="entry name" value="DUF1604"/>
</dbReference>
<organism evidence="3 4">
    <name type="scientific">Lyophyllum shimeji</name>
    <name type="common">Hon-shimeji</name>
    <name type="synonym">Tricholoma shimeji</name>
    <dbReference type="NCBI Taxonomy" id="47721"/>
    <lineage>
        <taxon>Eukaryota</taxon>
        <taxon>Fungi</taxon>
        <taxon>Dikarya</taxon>
        <taxon>Basidiomycota</taxon>
        <taxon>Agaricomycotina</taxon>
        <taxon>Agaricomycetes</taxon>
        <taxon>Agaricomycetidae</taxon>
        <taxon>Agaricales</taxon>
        <taxon>Tricholomatineae</taxon>
        <taxon>Lyophyllaceae</taxon>
        <taxon>Lyophyllum</taxon>
    </lineage>
</organism>
<dbReference type="EMBL" id="BRPK01000010">
    <property type="protein sequence ID" value="GLB41621.1"/>
    <property type="molecule type" value="Genomic_DNA"/>
</dbReference>
<reference evidence="3" key="1">
    <citation type="submission" date="2022-07" db="EMBL/GenBank/DDBJ databases">
        <title>The genome of Lyophyllum shimeji provides insight into the initial evolution of ectomycorrhizal fungal genome.</title>
        <authorList>
            <person name="Kobayashi Y."/>
            <person name="Shibata T."/>
            <person name="Hirakawa H."/>
            <person name="Shigenobu S."/>
            <person name="Nishiyama T."/>
            <person name="Yamada A."/>
            <person name="Hasebe M."/>
            <person name="Kawaguchi M."/>
        </authorList>
    </citation>
    <scope>NUCLEOTIDE SEQUENCE</scope>
    <source>
        <strain evidence="3">AT787</strain>
    </source>
</reference>
<accession>A0A9P3USX4</accession>
<dbReference type="GO" id="GO:0006397">
    <property type="term" value="P:mRNA processing"/>
    <property type="evidence" value="ECO:0007669"/>
    <property type="project" value="InterPro"/>
</dbReference>
<dbReference type="PANTHER" id="PTHR13384">
    <property type="entry name" value="G PATCH DOMAIN-CONTAINING PROTEIN 1"/>
    <property type="match status" value="1"/>
</dbReference>
<dbReference type="GO" id="GO:0005634">
    <property type="term" value="C:nucleus"/>
    <property type="evidence" value="ECO:0007669"/>
    <property type="project" value="TreeGrafter"/>
</dbReference>
<protein>
    <recommendedName>
        <fullName evidence="2">G-patch domain-containing protein</fullName>
    </recommendedName>
</protein>
<dbReference type="InterPro" id="IPR000467">
    <property type="entry name" value="G_patch_dom"/>
</dbReference>
<feature type="compositionally biased region" description="Low complexity" evidence="1">
    <location>
        <begin position="721"/>
        <end position="735"/>
    </location>
</feature>
<sequence length="865" mass="94991">MSNRLKRRLVDLGVDPSSSKANESFCLIGTPLPPLEKSKDLGEFVPLWKQEVRDEKGRRRLHGAFTGGFSAGYFNTVGSKEGWTPSTFVSSRTERAKQKVARPEDFMDEEDLQELRDSRKLVDTTDEMDFAGTSKAGVDEPEKDSIASALEASLLPPPTDSAGARILKKMGWRLGQGIGPRVSLRKRKLQDLQISQGGRVSSDLADIRDDDEEASKHTYAPRDTLVLLVERKDNAHGLGYTPGMGLHESVGGKRGTESTKGHRIAAGFGLGALNDADEDDLDVYDGGLASHRRQVAYDTTDHGDEDVVTIGGRLERGKKPPVQPASSAAVFRDGQPVLAGFALSDKPVAEDRSFPLPDVPDGWTPDPRRVWDRYQSKEHLPPPAEPTKIEGAWDTKITADQRGAMLGETPLPSAPRSVFEYMSKKDRERIQNIAANQGRPPPTPGTTALPSAALPHEATRIPRTEPQIAQAALRGFQPFAADPAKQARYNAYLQSQVGTDAAGPPLQPLPGQRIDEFNKEVEDYAKAALLFKPMSAAMAGRFTSAAVVEQGPKIHEGLHTPSQEEMEREEEEKKQEEEKDVSPKVHAARMGMYGPMTRETKPWQPARLLCKRFGVKDPNPEPEVVVPPAPAPAEPGSNWQEPEIPMASTSAGMGAETGGARKGIKDISNIGLGEDEDQGRDTLTYERPTMDVFKAIFASDEEDSEEEENKMEEDEPPEPNASAALSTGVAAAPAPVDTGPVDLSTFKPTFIPRESKAKKDKERDREKKDKKKREKEKRAVLSFAMDEEGGDELEPRPSKDRPKKKKQRKEKREEADDEDGMWVEKPAPDVVKDLTLPPPPQPMEVENVPDSGPPNKGRKRAVDFL</sequence>
<evidence type="ECO:0000259" key="2">
    <source>
        <dbReference type="PROSITE" id="PS50174"/>
    </source>
</evidence>
<feature type="region of interest" description="Disordered" evidence="1">
    <location>
        <begin position="617"/>
        <end position="865"/>
    </location>
</feature>
<dbReference type="PROSITE" id="PS50174">
    <property type="entry name" value="G_PATCH"/>
    <property type="match status" value="1"/>
</dbReference>
<dbReference type="AlphaFoldDB" id="A0A9P3USX4"/>
<dbReference type="Pfam" id="PF01585">
    <property type="entry name" value="G-patch"/>
    <property type="match status" value="1"/>
</dbReference>
<comment type="caution">
    <text evidence="3">The sequence shown here is derived from an EMBL/GenBank/DDBJ whole genome shotgun (WGS) entry which is preliminary data.</text>
</comment>
<keyword evidence="4" id="KW-1185">Reference proteome</keyword>
<dbReference type="Pfam" id="PF26093">
    <property type="entry name" value="HTH_TGH"/>
    <property type="match status" value="1"/>
</dbReference>
<gene>
    <name evidence="3" type="ORF">LshimejAT787_1002210</name>
</gene>
<dbReference type="OrthoDB" id="20507at2759"/>
<feature type="domain" description="G-patch" evidence="2">
    <location>
        <begin position="159"/>
        <end position="179"/>
    </location>
</feature>
<feature type="compositionally biased region" description="Basic and acidic residues" evidence="1">
    <location>
        <begin position="753"/>
        <end position="767"/>
    </location>
</feature>
<name>A0A9P3USX4_LYOSH</name>
<feature type="region of interest" description="Disordered" evidence="1">
    <location>
        <begin position="554"/>
        <end position="600"/>
    </location>
</feature>
<dbReference type="Proteomes" id="UP001063166">
    <property type="component" value="Unassembled WGS sequence"/>
</dbReference>
<dbReference type="GO" id="GO:0003723">
    <property type="term" value="F:RNA binding"/>
    <property type="evidence" value="ECO:0007669"/>
    <property type="project" value="TreeGrafter"/>
</dbReference>